<keyword evidence="3" id="KW-1185">Reference proteome</keyword>
<name>A0ABN1YHK2_9ACTN</name>
<accession>A0ABN1YHK2</accession>
<dbReference type="Proteomes" id="UP001500973">
    <property type="component" value="Unassembled WGS sequence"/>
</dbReference>
<reference evidence="2 3" key="1">
    <citation type="journal article" date="2019" name="Int. J. Syst. Evol. Microbiol.">
        <title>The Global Catalogue of Microorganisms (GCM) 10K type strain sequencing project: providing services to taxonomists for standard genome sequencing and annotation.</title>
        <authorList>
            <consortium name="The Broad Institute Genomics Platform"/>
            <consortium name="The Broad Institute Genome Sequencing Center for Infectious Disease"/>
            <person name="Wu L."/>
            <person name="Ma J."/>
        </authorList>
    </citation>
    <scope>NUCLEOTIDE SEQUENCE [LARGE SCALE GENOMIC DNA]</scope>
    <source>
        <strain evidence="2 3">JCM 11756</strain>
    </source>
</reference>
<gene>
    <name evidence="2" type="ORF">GCM10009601_00670</name>
</gene>
<evidence type="ECO:0000313" key="2">
    <source>
        <dbReference type="EMBL" id="GAA1413898.1"/>
    </source>
</evidence>
<proteinExistence type="predicted"/>
<sequence>MAAGRRPWGGGEGGSAIAASSEADTAPRRLVRQLAGWTDGCGGGFPPGGHIPEVGRRVTGETGEAGYGG</sequence>
<feature type="region of interest" description="Disordered" evidence="1">
    <location>
        <begin position="1"/>
        <end position="25"/>
    </location>
</feature>
<dbReference type="EMBL" id="BAAAIZ010000001">
    <property type="protein sequence ID" value="GAA1413898.1"/>
    <property type="molecule type" value="Genomic_DNA"/>
</dbReference>
<comment type="caution">
    <text evidence="2">The sequence shown here is derived from an EMBL/GenBank/DDBJ whole genome shotgun (WGS) entry which is preliminary data.</text>
</comment>
<organism evidence="2 3">
    <name type="scientific">Streptomyces thermospinosisporus</name>
    <dbReference type="NCBI Taxonomy" id="161482"/>
    <lineage>
        <taxon>Bacteria</taxon>
        <taxon>Bacillati</taxon>
        <taxon>Actinomycetota</taxon>
        <taxon>Actinomycetes</taxon>
        <taxon>Kitasatosporales</taxon>
        <taxon>Streptomycetaceae</taxon>
        <taxon>Streptomyces</taxon>
    </lineage>
</organism>
<evidence type="ECO:0000256" key="1">
    <source>
        <dbReference type="SAM" id="MobiDB-lite"/>
    </source>
</evidence>
<evidence type="ECO:0000313" key="3">
    <source>
        <dbReference type="Proteomes" id="UP001500973"/>
    </source>
</evidence>
<feature type="region of interest" description="Disordered" evidence="1">
    <location>
        <begin position="40"/>
        <end position="69"/>
    </location>
</feature>
<protein>
    <submittedName>
        <fullName evidence="2">Uncharacterized protein</fullName>
    </submittedName>
</protein>